<dbReference type="InterPro" id="IPR013922">
    <property type="entry name" value="Cyclin_PHO80-like"/>
</dbReference>
<dbReference type="EMBL" id="JADAQX010001184">
    <property type="protein sequence ID" value="KAF8817947.1"/>
    <property type="molecule type" value="Genomic_DNA"/>
</dbReference>
<dbReference type="SUPFAM" id="SSF47954">
    <property type="entry name" value="Cyclin-like"/>
    <property type="match status" value="1"/>
</dbReference>
<reference evidence="2 3" key="1">
    <citation type="journal article" date="2020" name="bioRxiv">
        <title>Metabolic contributions of an alphaproteobacterial endosymbiont in the apicomplexan Cardiosporidium cionae.</title>
        <authorList>
            <person name="Hunter E.S."/>
            <person name="Paight C.J."/>
            <person name="Lane C.E."/>
        </authorList>
    </citation>
    <scope>NUCLEOTIDE SEQUENCE [LARGE SCALE GENOMIC DNA]</scope>
    <source>
        <strain evidence="2">ESH_2018</strain>
    </source>
</reference>
<evidence type="ECO:0000313" key="2">
    <source>
        <dbReference type="EMBL" id="KAF8817947.1"/>
    </source>
</evidence>
<protein>
    <submittedName>
        <fullName evidence="2">Cyclin2 related protein</fullName>
    </submittedName>
</protein>
<dbReference type="Proteomes" id="UP000823046">
    <property type="component" value="Unassembled WGS sequence"/>
</dbReference>
<organism evidence="2 3">
    <name type="scientific">Cardiosporidium cionae</name>
    <dbReference type="NCBI Taxonomy" id="476202"/>
    <lineage>
        <taxon>Eukaryota</taxon>
        <taxon>Sar</taxon>
        <taxon>Alveolata</taxon>
        <taxon>Apicomplexa</taxon>
        <taxon>Aconoidasida</taxon>
        <taxon>Nephromycida</taxon>
        <taxon>Cardiosporidium</taxon>
    </lineage>
</organism>
<gene>
    <name evidence="2" type="ORF">IE077_002614</name>
</gene>
<dbReference type="InterPro" id="IPR036915">
    <property type="entry name" value="Cyclin-like_sf"/>
</dbReference>
<evidence type="ECO:0000256" key="1">
    <source>
        <dbReference type="SAM" id="MobiDB-lite"/>
    </source>
</evidence>
<feature type="compositionally biased region" description="Polar residues" evidence="1">
    <location>
        <begin position="201"/>
        <end position="215"/>
    </location>
</feature>
<feature type="compositionally biased region" description="Polar residues" evidence="1">
    <location>
        <begin position="225"/>
        <end position="234"/>
    </location>
</feature>
<keyword evidence="3" id="KW-1185">Reference proteome</keyword>
<proteinExistence type="predicted"/>
<comment type="caution">
    <text evidence="2">The sequence shown here is derived from an EMBL/GenBank/DDBJ whole genome shotgun (WGS) entry which is preliminary data.</text>
</comment>
<accession>A0ABQ7J4A6</accession>
<dbReference type="PANTHER" id="PTHR15615">
    <property type="match status" value="1"/>
</dbReference>
<dbReference type="CDD" id="cd20558">
    <property type="entry name" value="CYCLIN_ScPCL7-like"/>
    <property type="match status" value="1"/>
</dbReference>
<feature type="region of interest" description="Disordered" evidence="1">
    <location>
        <begin position="200"/>
        <end position="234"/>
    </location>
</feature>
<name>A0ABQ7J4A6_9APIC</name>
<sequence length="394" mass="43845">MSALLYSLDGEPKYIASPTEDSFIPSLATVLTHLVSLTPTDSEVACSGGITRFHGVVPPSITIRDYLTRIAKYFRCSNECFVLSLVYIDRIVKLHDGFAVSILNIHRLLVTSVMLAAKFFDDVYYSNAFYARVGGVGTREMNLLEAHFLSLINYQLFVSPEEYDQYRQNVLEAVRAASAIRGLSPSLRLLLAQESPEEKINVSNASRSRANTRKFQPSVKHATSPKVNSETSRQHPCNDSFPVCAVDASRYCPILKSYSHTLTKADASIHMLSNAKRSTDYETVVCDMSMQMRRKEETPISNKQCARETEMSGVMNEMGVSTMKRDIYNGDYGHGAYHVRLPSIEEKESEFMDANGCTIAYGTVNAHRAGSNLVENDLSIQDSAGAQLYSTRAF</sequence>
<dbReference type="PANTHER" id="PTHR15615:SF108">
    <property type="entry name" value="PROTEIN CNPPD1"/>
    <property type="match status" value="1"/>
</dbReference>
<evidence type="ECO:0000313" key="3">
    <source>
        <dbReference type="Proteomes" id="UP000823046"/>
    </source>
</evidence>
<dbReference type="Pfam" id="PF08613">
    <property type="entry name" value="Cyclin"/>
    <property type="match status" value="1"/>
</dbReference>
<dbReference type="Gene3D" id="1.10.472.10">
    <property type="entry name" value="Cyclin-like"/>
    <property type="match status" value="1"/>
</dbReference>